<dbReference type="EMBL" id="KZ679008">
    <property type="protein sequence ID" value="PSS22778.1"/>
    <property type="molecule type" value="Genomic_DNA"/>
</dbReference>
<proteinExistence type="predicted"/>
<evidence type="ECO:0000256" key="1">
    <source>
        <dbReference type="ARBA" id="ARBA00004173"/>
    </source>
</evidence>
<evidence type="ECO:0000256" key="5">
    <source>
        <dbReference type="ARBA" id="ARBA00023128"/>
    </source>
</evidence>
<evidence type="ECO:0000256" key="4">
    <source>
        <dbReference type="ARBA" id="ARBA00022824"/>
    </source>
</evidence>
<evidence type="ECO:0000313" key="7">
    <source>
        <dbReference type="EMBL" id="PSS22778.1"/>
    </source>
</evidence>
<organism evidence="7 8">
    <name type="scientific">Amorphotheca resinae ATCC 22711</name>
    <dbReference type="NCBI Taxonomy" id="857342"/>
    <lineage>
        <taxon>Eukaryota</taxon>
        <taxon>Fungi</taxon>
        <taxon>Dikarya</taxon>
        <taxon>Ascomycota</taxon>
        <taxon>Pezizomycotina</taxon>
        <taxon>Leotiomycetes</taxon>
        <taxon>Helotiales</taxon>
        <taxon>Amorphothecaceae</taxon>
        <taxon>Amorphotheca</taxon>
    </lineage>
</organism>
<keyword evidence="6" id="KW-0472">Membrane</keyword>
<keyword evidence="5" id="KW-0496">Mitochondrion</keyword>
<dbReference type="AlphaFoldDB" id="A0A2T3B7C5"/>
<dbReference type="GeneID" id="36570470"/>
<dbReference type="GO" id="GO:0016020">
    <property type="term" value="C:membrane"/>
    <property type="evidence" value="ECO:0007669"/>
    <property type="project" value="UniProtKB-SubCell"/>
</dbReference>
<comment type="subcellular location">
    <subcellularLocation>
        <location evidence="2">Endoplasmic reticulum</location>
    </subcellularLocation>
    <subcellularLocation>
        <location evidence="3">Membrane</location>
    </subcellularLocation>
    <subcellularLocation>
        <location evidence="1">Mitochondrion</location>
    </subcellularLocation>
</comment>
<sequence length="299" mass="33314">MKKLYTKIVAKKESKGGSIQRPPAATSQLSEDYGLKVIYQGQRPTIDIVAIHGHGGHWKRSWTDQPSGTFWLRDLLPKAVPDARILSYWYDTSNSSTTPIESIAVAFLSELSQLRKTTASNDRPIIFLAHSSGGIFLKASLGEFGESPENQDTKTDFRRIRLLTYGIVFFGVPQHAEDGFDVLSSADAEAGPLPSEPPLMAALRRDLLWLKDSNLKFSRIRADFITTYFTEAPPPITAGQNQEPMIKPESPDILHTNVIRLSKTHGEMIKFPNAADRDFQKVSACVYMMVSEATKDTKI</sequence>
<keyword evidence="4" id="KW-0256">Endoplasmic reticulum</keyword>
<name>A0A2T3B7C5_AMORE</name>
<evidence type="ECO:0000256" key="2">
    <source>
        <dbReference type="ARBA" id="ARBA00004240"/>
    </source>
</evidence>
<reference evidence="7 8" key="1">
    <citation type="journal article" date="2018" name="New Phytol.">
        <title>Comparative genomics and transcriptomics depict ericoid mycorrhizal fungi as versatile saprotrophs and plant mutualists.</title>
        <authorList>
            <person name="Martino E."/>
            <person name="Morin E."/>
            <person name="Grelet G.A."/>
            <person name="Kuo A."/>
            <person name="Kohler A."/>
            <person name="Daghino S."/>
            <person name="Barry K.W."/>
            <person name="Cichocki N."/>
            <person name="Clum A."/>
            <person name="Dockter R.B."/>
            <person name="Hainaut M."/>
            <person name="Kuo R.C."/>
            <person name="LaButti K."/>
            <person name="Lindahl B.D."/>
            <person name="Lindquist E.A."/>
            <person name="Lipzen A."/>
            <person name="Khouja H.R."/>
            <person name="Magnuson J."/>
            <person name="Murat C."/>
            <person name="Ohm R.A."/>
            <person name="Singer S.W."/>
            <person name="Spatafora J.W."/>
            <person name="Wang M."/>
            <person name="Veneault-Fourrey C."/>
            <person name="Henrissat B."/>
            <person name="Grigoriev I.V."/>
            <person name="Martin F.M."/>
            <person name="Perotto S."/>
        </authorList>
    </citation>
    <scope>NUCLEOTIDE SEQUENCE [LARGE SCALE GENOMIC DNA]</scope>
    <source>
        <strain evidence="7 8">ATCC 22711</strain>
    </source>
</reference>
<dbReference type="GO" id="GO:0005739">
    <property type="term" value="C:mitochondrion"/>
    <property type="evidence" value="ECO:0007669"/>
    <property type="project" value="UniProtKB-SubCell"/>
</dbReference>
<dbReference type="SUPFAM" id="SSF53474">
    <property type="entry name" value="alpha/beta-Hydrolases"/>
    <property type="match status" value="1"/>
</dbReference>
<dbReference type="Proteomes" id="UP000241818">
    <property type="component" value="Unassembled WGS sequence"/>
</dbReference>
<gene>
    <name evidence="7" type="ORF">M430DRAFT_135035</name>
</gene>
<dbReference type="GO" id="GO:0005783">
    <property type="term" value="C:endoplasmic reticulum"/>
    <property type="evidence" value="ECO:0007669"/>
    <property type="project" value="UniProtKB-SubCell"/>
</dbReference>
<dbReference type="InterPro" id="IPR029058">
    <property type="entry name" value="AB_hydrolase_fold"/>
</dbReference>
<dbReference type="InParanoid" id="A0A2T3B7C5"/>
<keyword evidence="8" id="KW-1185">Reference proteome</keyword>
<dbReference type="PANTHER" id="PTHR48182">
    <property type="entry name" value="PROTEIN SERAC1"/>
    <property type="match status" value="1"/>
</dbReference>
<evidence type="ECO:0008006" key="9">
    <source>
        <dbReference type="Google" id="ProtNLM"/>
    </source>
</evidence>
<protein>
    <recommendedName>
        <fullName evidence="9">AB hydrolase-1 domain-containing protein</fullName>
    </recommendedName>
</protein>
<dbReference type="OrthoDB" id="5086500at2759"/>
<dbReference type="InterPro" id="IPR052374">
    <property type="entry name" value="SERAC1"/>
</dbReference>
<evidence type="ECO:0000256" key="6">
    <source>
        <dbReference type="ARBA" id="ARBA00023136"/>
    </source>
</evidence>
<dbReference type="RefSeq" id="XP_024722824.1">
    <property type="nucleotide sequence ID" value="XM_024862389.1"/>
</dbReference>
<dbReference type="PANTHER" id="PTHR48182:SF2">
    <property type="entry name" value="PROTEIN SERAC1"/>
    <property type="match status" value="1"/>
</dbReference>
<evidence type="ECO:0000313" key="8">
    <source>
        <dbReference type="Proteomes" id="UP000241818"/>
    </source>
</evidence>
<evidence type="ECO:0000256" key="3">
    <source>
        <dbReference type="ARBA" id="ARBA00004370"/>
    </source>
</evidence>
<accession>A0A2T3B7C5</accession>